<keyword evidence="2" id="KW-1185">Reference proteome</keyword>
<accession>A0AAE1DCZ7</accession>
<evidence type="ECO:0000313" key="1">
    <source>
        <dbReference type="EMBL" id="KAK3765976.1"/>
    </source>
</evidence>
<gene>
    <name evidence="1" type="ORF">RRG08_002219</name>
</gene>
<name>A0AAE1DCZ7_9GAST</name>
<organism evidence="1 2">
    <name type="scientific">Elysia crispata</name>
    <name type="common">lettuce slug</name>
    <dbReference type="NCBI Taxonomy" id="231223"/>
    <lineage>
        <taxon>Eukaryota</taxon>
        <taxon>Metazoa</taxon>
        <taxon>Spiralia</taxon>
        <taxon>Lophotrochozoa</taxon>
        <taxon>Mollusca</taxon>
        <taxon>Gastropoda</taxon>
        <taxon>Heterobranchia</taxon>
        <taxon>Euthyneura</taxon>
        <taxon>Panpulmonata</taxon>
        <taxon>Sacoglossa</taxon>
        <taxon>Placobranchoidea</taxon>
        <taxon>Plakobranchidae</taxon>
        <taxon>Elysia</taxon>
    </lineage>
</organism>
<proteinExistence type="predicted"/>
<dbReference type="EMBL" id="JAWDGP010004263">
    <property type="protein sequence ID" value="KAK3765976.1"/>
    <property type="molecule type" value="Genomic_DNA"/>
</dbReference>
<evidence type="ECO:0000313" key="2">
    <source>
        <dbReference type="Proteomes" id="UP001283361"/>
    </source>
</evidence>
<sequence length="66" mass="7393">MTTGTLLARLRRNQECQLPGALLETDEINIILISWQNKVSTLSPITGSQKQLLKPGKPILPDRRLI</sequence>
<protein>
    <submittedName>
        <fullName evidence="1">Uncharacterized protein</fullName>
    </submittedName>
</protein>
<dbReference type="Proteomes" id="UP001283361">
    <property type="component" value="Unassembled WGS sequence"/>
</dbReference>
<reference evidence="1" key="1">
    <citation type="journal article" date="2023" name="G3 (Bethesda)">
        <title>A reference genome for the long-term kleptoplast-retaining sea slug Elysia crispata morphotype clarki.</title>
        <authorList>
            <person name="Eastman K.E."/>
            <person name="Pendleton A.L."/>
            <person name="Shaikh M.A."/>
            <person name="Suttiyut T."/>
            <person name="Ogas R."/>
            <person name="Tomko P."/>
            <person name="Gavelis G."/>
            <person name="Widhalm J.R."/>
            <person name="Wisecaver J.H."/>
        </authorList>
    </citation>
    <scope>NUCLEOTIDE SEQUENCE</scope>
    <source>
        <strain evidence="1">ECLA1</strain>
    </source>
</reference>
<comment type="caution">
    <text evidence="1">The sequence shown here is derived from an EMBL/GenBank/DDBJ whole genome shotgun (WGS) entry which is preliminary data.</text>
</comment>
<dbReference type="AlphaFoldDB" id="A0AAE1DCZ7"/>